<organism evidence="1 2">
    <name type="scientific">Pukyongia salina</name>
    <dbReference type="NCBI Taxonomy" id="2094025"/>
    <lineage>
        <taxon>Bacteria</taxon>
        <taxon>Pseudomonadati</taxon>
        <taxon>Bacteroidota</taxon>
        <taxon>Flavobacteriia</taxon>
        <taxon>Flavobacteriales</taxon>
        <taxon>Flavobacteriaceae</taxon>
        <taxon>Pukyongia</taxon>
    </lineage>
</organism>
<evidence type="ECO:0008006" key="3">
    <source>
        <dbReference type="Google" id="ProtNLM"/>
    </source>
</evidence>
<gene>
    <name evidence="1" type="ORF">C5O00_04415</name>
</gene>
<sequence length="1205" mass="138604">MNRRTGSDRAKRWNADLLESNFRIDEQSFTDILGYLSSFLKYINYFDLNNRKAGTWEQLITHDPILFKAAIINEPTTMFDIHKEQVLINDENSEKTAEIASQLLSWSDKIQGWADTLHTMGEEKLSYKFDNALRNILEPQAKGLKAYVNTLEKEKIQEGAYEVRSLPKEIYSKPIRNRSDLEKVLHIFYKVITHLQLSTKEHLEKSFLDRNDHQPHHAIYITFGKLFKLVQEKLNTLSDRHLKFYYENILQQSRRRARPTMATVCFELLPTVSSAHLVKGTRLSAGKLFGSKEDVEFEIQSPLTAHRVEIMELETLFFNSSPYIRVGTNENLVSEVSKNKLISAGKDINPLRDDWYVFGANKASIQNTQIDPNKVGIIGFVIGSPVLYLSEGDREVSLRVHMDEKNSKDIFWKYLKEISKARSVSLLTAFGIVFDDNLRISFSNKKGWIQIDTYSVLLNEAENYFTIQINIDNSLAEIEKLGASEIIPQWPSFKIELNEYAPVYLYSFLNGVAIHAIDIDVQVNRMKHLSAYNNLGKVSLDKAFDLFGPMAPGGSYLMLGKPELFKKDISQIKIEIEWDHIPQDFGGFESYYYGYSVPVDNDTFRVEFSALSGNSWIPSKDVKNQEQHLFETYPCLTPEGYDSVQLSKNSELIFDRFDDLDIQKDFNLKEPMEYNHITPNGFIKFTLANPSSGFGSEIYLKDREEIAIFNSKNKKDLPFPNKPYIPKVREISLSYKASDKLYCNVEDSKKNTGELLHIRPFWTSEAISGKHVWHNTLFPQYDHQAYLVMGLKGVKDEINLRIFFHFLRSGSTCDISGAEPIWEYAHNNSWLEFDKDKILHDGTMGLTKTGILELILPKTENTNDGDLFWLRAKTKTDAEHYPRIKGIYFNPVQAVCMSEEEVVLGKNFEPGSIKSLVGKHPNIKKVLQPGTSYGGQQEEMHEEFYGRVSERLRHKDRAVSPWDFERLLLDKFDTVQIAKCTNLNQLFTPVPGKLHIIVLNKLWTHDERYYFKNSTLNYMKEYLKRRSSALVEIEVMNPIVEYLLVKCEVEFKGRENLGYLTQQLNNAICEFLSPLNTNESEMGGIGGSVVPSTVSSYVSDLPYVLKVNRLCIEHIIRKRANSFVLDVYEEGNAIHTTTPWSILSPMKEHRIEYTNEHEVNKVVIGNMEIGTDFILQESARSISQETEAGINVELEPNAAFVFQNK</sequence>
<dbReference type="OrthoDB" id="9762853at2"/>
<dbReference type="Proteomes" id="UP000238442">
    <property type="component" value="Chromosome"/>
</dbReference>
<keyword evidence="2" id="KW-1185">Reference proteome</keyword>
<dbReference type="AlphaFoldDB" id="A0A2S0HUU2"/>
<dbReference type="RefSeq" id="WP_105215288.1">
    <property type="nucleotide sequence ID" value="NZ_CP027062.1"/>
</dbReference>
<dbReference type="EMBL" id="CP027062">
    <property type="protein sequence ID" value="AVI50447.1"/>
    <property type="molecule type" value="Genomic_DNA"/>
</dbReference>
<evidence type="ECO:0000313" key="2">
    <source>
        <dbReference type="Proteomes" id="UP000238442"/>
    </source>
</evidence>
<dbReference type="KEGG" id="aue:C5O00_04415"/>
<reference evidence="1 2" key="1">
    <citation type="submission" date="2018-02" db="EMBL/GenBank/DDBJ databases">
        <title>Genomic analysis of the strain RR4-38 isolated from a seawater recirculating aquaculture system.</title>
        <authorList>
            <person name="Kim Y.-S."/>
            <person name="Jang Y.H."/>
            <person name="Kim K.-H."/>
        </authorList>
    </citation>
    <scope>NUCLEOTIDE SEQUENCE [LARGE SCALE GENOMIC DNA]</scope>
    <source>
        <strain evidence="1 2">RR4-38</strain>
    </source>
</reference>
<evidence type="ECO:0000313" key="1">
    <source>
        <dbReference type="EMBL" id="AVI50447.1"/>
    </source>
</evidence>
<accession>A0A2S0HUU2</accession>
<proteinExistence type="predicted"/>
<name>A0A2S0HUU2_9FLAO</name>
<protein>
    <recommendedName>
        <fullName evidence="3">Baseplate protein J-like domain-containing protein</fullName>
    </recommendedName>
</protein>